<gene>
    <name evidence="2" type="ORF">PR048_033052</name>
</gene>
<reference evidence="2 3" key="1">
    <citation type="submission" date="2023-02" db="EMBL/GenBank/DDBJ databases">
        <title>LHISI_Scaffold_Assembly.</title>
        <authorList>
            <person name="Stuart O.P."/>
            <person name="Cleave R."/>
            <person name="Magrath M.J.L."/>
            <person name="Mikheyev A.S."/>
        </authorList>
    </citation>
    <scope>NUCLEOTIDE SEQUENCE [LARGE SCALE GENOMIC DNA]</scope>
    <source>
        <strain evidence="2">Daus_M_001</strain>
        <tissue evidence="2">Leg muscle</tissue>
    </source>
</reference>
<accession>A0ABQ9G0F4</accession>
<evidence type="ECO:0000313" key="2">
    <source>
        <dbReference type="EMBL" id="KAJ8865532.1"/>
    </source>
</evidence>
<keyword evidence="3" id="KW-1185">Reference proteome</keyword>
<evidence type="ECO:0000313" key="3">
    <source>
        <dbReference type="Proteomes" id="UP001159363"/>
    </source>
</evidence>
<proteinExistence type="predicted"/>
<feature type="compositionally biased region" description="Basic and acidic residues" evidence="1">
    <location>
        <begin position="423"/>
        <end position="434"/>
    </location>
</feature>
<dbReference type="EMBL" id="JARBHB010000017">
    <property type="protein sequence ID" value="KAJ8865532.1"/>
    <property type="molecule type" value="Genomic_DNA"/>
</dbReference>
<name>A0ABQ9G0F4_9NEOP</name>
<organism evidence="2 3">
    <name type="scientific">Dryococelus australis</name>
    <dbReference type="NCBI Taxonomy" id="614101"/>
    <lineage>
        <taxon>Eukaryota</taxon>
        <taxon>Metazoa</taxon>
        <taxon>Ecdysozoa</taxon>
        <taxon>Arthropoda</taxon>
        <taxon>Hexapoda</taxon>
        <taxon>Insecta</taxon>
        <taxon>Pterygota</taxon>
        <taxon>Neoptera</taxon>
        <taxon>Polyneoptera</taxon>
        <taxon>Phasmatodea</taxon>
        <taxon>Verophasmatodea</taxon>
        <taxon>Anareolatae</taxon>
        <taxon>Phasmatidae</taxon>
        <taxon>Eurycanthinae</taxon>
        <taxon>Dryococelus</taxon>
    </lineage>
</organism>
<sequence>MLSMSVCETRASLQLTQRGNHLSSCDFTLERGGGWLSPSAVPRPDVCGWLGVTTGRCSHYVVRGYVRYCRAQAGCPTSWRVHTSRAVVDQSAQISYRMLRKIPYWLCYLPATELIGADGYCMLRKIPYWLCYLPATELIGADGYCMLRKIPYWLCYLPATELIGVAGQGALNISEQRRNARAGKTGYSLENPPASGIVRRDYHVRISGSDPAGNRTHIAYLRGEFDCRQVSSGFSHVVMPLVGGYSRGYPASLAHAFRRCSILTSIQPHWFLRPRLTPSLLSQMSGMPWASKWNVSNAVGYKVEYQECLGLQSGMLGMPWASKWNVRNAVGYKVECQECRGLQSGMSGMPWATKWNVRNALGYKVKCQEFRGLQSGMSAMPMCLVWRVNRWLGSGCALCGLLTDGWVQDVPYVAEVSMEHRWNVSEGKTGEPRENPPTNGIVRHDSHLQKSRSDEAGK</sequence>
<comment type="caution">
    <text evidence="2">The sequence shown here is derived from an EMBL/GenBank/DDBJ whole genome shotgun (WGS) entry which is preliminary data.</text>
</comment>
<dbReference type="Proteomes" id="UP001159363">
    <property type="component" value="Chromosome 16"/>
</dbReference>
<feature type="region of interest" description="Disordered" evidence="1">
    <location>
        <begin position="423"/>
        <end position="458"/>
    </location>
</feature>
<protein>
    <submittedName>
        <fullName evidence="2">Uncharacterized protein</fullName>
    </submittedName>
</protein>
<evidence type="ECO:0000256" key="1">
    <source>
        <dbReference type="SAM" id="MobiDB-lite"/>
    </source>
</evidence>
<feature type="compositionally biased region" description="Basic and acidic residues" evidence="1">
    <location>
        <begin position="442"/>
        <end position="458"/>
    </location>
</feature>